<accession>A0A8S9P6I4</accession>
<evidence type="ECO:0000313" key="1">
    <source>
        <dbReference type="EMBL" id="KAF3513144.1"/>
    </source>
</evidence>
<protein>
    <submittedName>
        <fullName evidence="1">Uncharacterized protein</fullName>
    </submittedName>
</protein>
<gene>
    <name evidence="1" type="ORF">F2Q69_00007762</name>
</gene>
<proteinExistence type="predicted"/>
<comment type="caution">
    <text evidence="1">The sequence shown here is derived from an EMBL/GenBank/DDBJ whole genome shotgun (WGS) entry which is preliminary data.</text>
</comment>
<dbReference type="AlphaFoldDB" id="A0A8S9P6I4"/>
<organism evidence="1 2">
    <name type="scientific">Brassica cretica</name>
    <name type="common">Mustard</name>
    <dbReference type="NCBI Taxonomy" id="69181"/>
    <lineage>
        <taxon>Eukaryota</taxon>
        <taxon>Viridiplantae</taxon>
        <taxon>Streptophyta</taxon>
        <taxon>Embryophyta</taxon>
        <taxon>Tracheophyta</taxon>
        <taxon>Spermatophyta</taxon>
        <taxon>Magnoliopsida</taxon>
        <taxon>eudicotyledons</taxon>
        <taxon>Gunneridae</taxon>
        <taxon>Pentapetalae</taxon>
        <taxon>rosids</taxon>
        <taxon>malvids</taxon>
        <taxon>Brassicales</taxon>
        <taxon>Brassicaceae</taxon>
        <taxon>Brassiceae</taxon>
        <taxon>Brassica</taxon>
    </lineage>
</organism>
<dbReference type="EMBL" id="QGKX02001521">
    <property type="protein sequence ID" value="KAF3513144.1"/>
    <property type="molecule type" value="Genomic_DNA"/>
</dbReference>
<dbReference type="Proteomes" id="UP000712600">
    <property type="component" value="Unassembled WGS sequence"/>
</dbReference>
<evidence type="ECO:0000313" key="2">
    <source>
        <dbReference type="Proteomes" id="UP000712600"/>
    </source>
</evidence>
<sequence>MQVNVCLFGFRVFRFFSTVIAPEEVCQACPIALYGSWVKRVGETEAAISRFPFSNDGIAGSGLLFVLPALTVASRFLGAFLSGGSTTGRSVRSCLLLGPSLLR</sequence>
<name>A0A8S9P6I4_BRACR</name>
<reference evidence="1" key="1">
    <citation type="submission" date="2019-12" db="EMBL/GenBank/DDBJ databases">
        <title>Genome sequencing and annotation of Brassica cretica.</title>
        <authorList>
            <person name="Studholme D.J."/>
            <person name="Sarris P."/>
        </authorList>
    </citation>
    <scope>NUCLEOTIDE SEQUENCE</scope>
    <source>
        <strain evidence="1">PFS-109/04</strain>
        <tissue evidence="1">Leaf</tissue>
    </source>
</reference>